<dbReference type="Proteomes" id="UP000002420">
    <property type="component" value="Chromosome"/>
</dbReference>
<dbReference type="eggNOG" id="COG1633">
    <property type="taxonomic scope" value="Bacteria"/>
</dbReference>
<accession>B3E2N2</accession>
<dbReference type="OrthoDB" id="5397802at2"/>
<dbReference type="EMBL" id="CP001089">
    <property type="protein sequence ID" value="ACD95689.1"/>
    <property type="molecule type" value="Genomic_DNA"/>
</dbReference>
<dbReference type="Gene3D" id="1.20.1260.10">
    <property type="match status" value="1"/>
</dbReference>
<dbReference type="HOGENOM" id="CLU_803534_0_0_7"/>
<organism evidence="1 2">
    <name type="scientific">Trichlorobacter lovleyi (strain ATCC BAA-1151 / DSM 17278 / SZ)</name>
    <name type="common">Geobacter lovleyi</name>
    <dbReference type="NCBI Taxonomy" id="398767"/>
    <lineage>
        <taxon>Bacteria</taxon>
        <taxon>Pseudomonadati</taxon>
        <taxon>Thermodesulfobacteriota</taxon>
        <taxon>Desulfuromonadia</taxon>
        <taxon>Geobacterales</taxon>
        <taxon>Geobacteraceae</taxon>
        <taxon>Trichlorobacter</taxon>
    </lineage>
</organism>
<evidence type="ECO:0008006" key="3">
    <source>
        <dbReference type="Google" id="ProtNLM"/>
    </source>
</evidence>
<reference evidence="1 2" key="1">
    <citation type="submission" date="2008-05" db="EMBL/GenBank/DDBJ databases">
        <title>Complete sequence of chromosome of Geobacter lovleyi SZ.</title>
        <authorList>
            <consortium name="US DOE Joint Genome Institute"/>
            <person name="Lucas S."/>
            <person name="Copeland A."/>
            <person name="Lapidus A."/>
            <person name="Glavina del Rio T."/>
            <person name="Dalin E."/>
            <person name="Tice H."/>
            <person name="Bruce D."/>
            <person name="Goodwin L."/>
            <person name="Pitluck S."/>
            <person name="Chertkov O."/>
            <person name="Meincke L."/>
            <person name="Brettin T."/>
            <person name="Detter J.C."/>
            <person name="Han C."/>
            <person name="Tapia R."/>
            <person name="Kuske C.R."/>
            <person name="Schmutz J."/>
            <person name="Larimer F."/>
            <person name="Land M."/>
            <person name="Hauser L."/>
            <person name="Kyrpides N."/>
            <person name="Mikhailova N."/>
            <person name="Sung Y."/>
            <person name="Fletcher K.E."/>
            <person name="Ritalahti K.M."/>
            <person name="Loeffler F.E."/>
            <person name="Richardson P."/>
        </authorList>
    </citation>
    <scope>NUCLEOTIDE SEQUENCE [LARGE SCALE GENOMIC DNA]</scope>
    <source>
        <strain evidence="2">ATCC BAA-1151 / DSM 17278 / SZ</strain>
    </source>
</reference>
<dbReference type="AlphaFoldDB" id="B3E2N2"/>
<dbReference type="RefSeq" id="WP_012470028.1">
    <property type="nucleotide sequence ID" value="NC_010814.1"/>
</dbReference>
<dbReference type="STRING" id="398767.Glov_1973"/>
<keyword evidence="2" id="KW-1185">Reference proteome</keyword>
<protein>
    <recommendedName>
        <fullName evidence="3">Rubrerythrin diiron-binding domain-containing protein</fullName>
    </recommendedName>
</protein>
<name>B3E2N2_TRIL1</name>
<dbReference type="SUPFAM" id="SSF47240">
    <property type="entry name" value="Ferritin-like"/>
    <property type="match status" value="2"/>
</dbReference>
<gene>
    <name evidence="1" type="ordered locus">Glov_1973</name>
</gene>
<evidence type="ECO:0000313" key="2">
    <source>
        <dbReference type="Proteomes" id="UP000002420"/>
    </source>
</evidence>
<proteinExistence type="predicted"/>
<dbReference type="InterPro" id="IPR009078">
    <property type="entry name" value="Ferritin-like_SF"/>
</dbReference>
<dbReference type="InterPro" id="IPR012347">
    <property type="entry name" value="Ferritin-like"/>
</dbReference>
<sequence>MDNPGKARTGISYTDQLLLEKCRSIELLSRDLYYCFADTYADSPEADYLWRKTAREEQNHADQFSLALKLHKGLRLSTGISLEKADRLIEQLTTGIEKVTNTPLPLIEALAFAVKLEHFLTELHLSCMAEFTDKSFSDLFKAMMSSDQDHVASIEALYTKLTTATRTDSLITTKEQVQPAPPTRNTQSTLEPYQNKILELFKEQEMLMASIYQKLAQLYPEHADSYLKLVAEEMEHAGWIEQLQTACQAGIACFGEGKTRSYTISGMISYMQDFYKRLETGQLTELQALTAVVDFEQSLIERNIFQRFCGDSPDVEKTLRMLEKTQKIHSGNISALFQHVRSPAV</sequence>
<evidence type="ECO:0000313" key="1">
    <source>
        <dbReference type="EMBL" id="ACD95689.1"/>
    </source>
</evidence>
<dbReference type="KEGG" id="glo:Glov_1973"/>